<reference evidence="1 2" key="1">
    <citation type="submission" date="2024-02" db="EMBL/GenBank/DDBJ databases">
        <title>Genome and pathogenicity analysis of Helicobacter mastomyrinus isolated from mice.</title>
        <authorList>
            <person name="Zhu L."/>
        </authorList>
    </citation>
    <scope>NUCLEOTIDE SEQUENCE [LARGE SCALE GENOMIC DNA]</scope>
    <source>
        <strain evidence="1 2">Hm-17</strain>
    </source>
</reference>
<dbReference type="Gene3D" id="3.90.1720.70">
    <property type="match status" value="1"/>
</dbReference>
<accession>A0ABZ3F2J2</accession>
<keyword evidence="2" id="KW-1185">Reference proteome</keyword>
<proteinExistence type="predicted"/>
<organism evidence="1 2">
    <name type="scientific">Helicobacter mastomyrinus</name>
    <dbReference type="NCBI Taxonomy" id="287948"/>
    <lineage>
        <taxon>Bacteria</taxon>
        <taxon>Pseudomonadati</taxon>
        <taxon>Campylobacterota</taxon>
        <taxon>Epsilonproteobacteria</taxon>
        <taxon>Campylobacterales</taxon>
        <taxon>Helicobacteraceae</taxon>
        <taxon>Helicobacter</taxon>
    </lineage>
</organism>
<sequence>MSNICKVKCGDKEATIKIQRPSWCCMEQGYNIIHQIAKKAEEQAKEDGLDDVETSKLIAKYVFEHIGGKLNEARIEAESKALLGENVNTYRNTCATKVSFAFNNSEIKIDDKDLKLTSGTKWKGKDGYYYYTGVSGIKNLLLENWKEKGLKPYSQTNNKDFYKVFYDYKKEPSELLIDKYGNVLNKERVKQIRKDNLNFFYTLQSLGIKGIITMDIDAWSNAGGHTTLWNGSKFLDDTNYLNDERNYVFVRELCFWELK</sequence>
<dbReference type="EMBL" id="CP145316">
    <property type="protein sequence ID" value="XAM17354.1"/>
    <property type="molecule type" value="Genomic_DNA"/>
</dbReference>
<gene>
    <name evidence="1" type="ORF">V3I05_06605</name>
</gene>
<evidence type="ECO:0000313" key="1">
    <source>
        <dbReference type="EMBL" id="XAM17354.1"/>
    </source>
</evidence>
<name>A0ABZ3F2J2_9HELI</name>
<dbReference type="RefSeq" id="WP_343353027.1">
    <property type="nucleotide sequence ID" value="NZ_CP145316.1"/>
</dbReference>
<dbReference type="Proteomes" id="UP001434737">
    <property type="component" value="Chromosome"/>
</dbReference>
<evidence type="ECO:0000313" key="2">
    <source>
        <dbReference type="Proteomes" id="UP001434737"/>
    </source>
</evidence>
<protein>
    <submittedName>
        <fullName evidence="1">T6SS effector amidase Tae4 family protein</fullName>
    </submittedName>
</protein>